<evidence type="ECO:0000313" key="5">
    <source>
        <dbReference type="EMBL" id="TRW45381.1"/>
    </source>
</evidence>
<proteinExistence type="predicted"/>
<keyword evidence="4" id="KW-0472">Membrane</keyword>
<sequence>MTEPHPDADVLLDLALGDLPEPDRGRLMRHVRTCERCGPEYADMAAGLDHVLVAAPRAEPSPGFDRAVLAAMGMAAPLAVPAVGHDGVAAPTAHGATAHTAHGATAPTVHGASAAPPHRRGSVGPGRHTTTSAPRDRRRRAVALTAAVAAAVGAFLGAIVTAGVLGDEPASEVSAVGTAVTTADGTRVGTVSTGYAEEGQVLVVEVAGRAGAVYACRLVHADGTSEVVGEWTLAEDAATWVVPAPAVAADRLELVGQSGGVWASAPL</sequence>
<keyword evidence="2" id="KW-0804">Transcription</keyword>
<dbReference type="Proteomes" id="UP000318693">
    <property type="component" value="Unassembled WGS sequence"/>
</dbReference>
<comment type="caution">
    <text evidence="5">The sequence shown here is derived from an EMBL/GenBank/DDBJ whole genome shotgun (WGS) entry which is preliminary data.</text>
</comment>
<dbReference type="InterPro" id="IPR041916">
    <property type="entry name" value="Anti_sigma_zinc_sf"/>
</dbReference>
<evidence type="ECO:0000256" key="2">
    <source>
        <dbReference type="ARBA" id="ARBA00023163"/>
    </source>
</evidence>
<evidence type="ECO:0000313" key="6">
    <source>
        <dbReference type="Proteomes" id="UP000318693"/>
    </source>
</evidence>
<name>A0A552WRE5_9MICO</name>
<protein>
    <recommendedName>
        <fullName evidence="7">Zinc-finger domain-containing protein</fullName>
    </recommendedName>
</protein>
<dbReference type="EMBL" id="VJXR01000024">
    <property type="protein sequence ID" value="TRW45381.1"/>
    <property type="molecule type" value="Genomic_DNA"/>
</dbReference>
<evidence type="ECO:0000256" key="3">
    <source>
        <dbReference type="SAM" id="MobiDB-lite"/>
    </source>
</evidence>
<dbReference type="Gene3D" id="1.10.10.1320">
    <property type="entry name" value="Anti-sigma factor, zinc-finger domain"/>
    <property type="match status" value="1"/>
</dbReference>
<keyword evidence="1" id="KW-0805">Transcription regulation</keyword>
<keyword evidence="4" id="KW-0812">Transmembrane</keyword>
<evidence type="ECO:0000256" key="1">
    <source>
        <dbReference type="ARBA" id="ARBA00023015"/>
    </source>
</evidence>
<keyword evidence="6" id="KW-1185">Reference proteome</keyword>
<evidence type="ECO:0008006" key="7">
    <source>
        <dbReference type="Google" id="ProtNLM"/>
    </source>
</evidence>
<feature type="region of interest" description="Disordered" evidence="3">
    <location>
        <begin position="107"/>
        <end position="139"/>
    </location>
</feature>
<gene>
    <name evidence="5" type="ORF">FJ693_09895</name>
</gene>
<accession>A0A552WRE5</accession>
<organism evidence="5 6">
    <name type="scientific">Georgenia yuyongxinii</name>
    <dbReference type="NCBI Taxonomy" id="2589797"/>
    <lineage>
        <taxon>Bacteria</taxon>
        <taxon>Bacillati</taxon>
        <taxon>Actinomycetota</taxon>
        <taxon>Actinomycetes</taxon>
        <taxon>Micrococcales</taxon>
        <taxon>Bogoriellaceae</taxon>
        <taxon>Georgenia</taxon>
    </lineage>
</organism>
<dbReference type="AlphaFoldDB" id="A0A552WRE5"/>
<keyword evidence="4" id="KW-1133">Transmembrane helix</keyword>
<feature type="transmembrane region" description="Helical" evidence="4">
    <location>
        <begin position="141"/>
        <end position="165"/>
    </location>
</feature>
<evidence type="ECO:0000256" key="4">
    <source>
        <dbReference type="SAM" id="Phobius"/>
    </source>
</evidence>
<dbReference type="RefSeq" id="WP_143418369.1">
    <property type="nucleotide sequence ID" value="NZ_VJXR01000024.1"/>
</dbReference>
<reference evidence="5 6" key="1">
    <citation type="submission" date="2019-07" db="EMBL/GenBank/DDBJ databases">
        <title>Georgenia wutianyii sp. nov. and Georgenia *** sp. nov. isolated from plateau pika (Ochotona curzoniae) in the Qinghai-Tibet plateau of China.</title>
        <authorList>
            <person name="Tian Z."/>
        </authorList>
    </citation>
    <scope>NUCLEOTIDE SEQUENCE [LARGE SCALE GENOMIC DNA]</scope>
    <source>
        <strain evidence="5 6">Z446</strain>
    </source>
</reference>